<dbReference type="InterPro" id="IPR017853">
    <property type="entry name" value="GH"/>
</dbReference>
<evidence type="ECO:0000259" key="4">
    <source>
        <dbReference type="PROSITE" id="PS50941"/>
    </source>
</evidence>
<evidence type="ECO:0000313" key="8">
    <source>
        <dbReference type="RefSeq" id="XP_033570303.1"/>
    </source>
</evidence>
<dbReference type="Pfam" id="PF00187">
    <property type="entry name" value="Chitin_bind_1"/>
    <property type="match status" value="1"/>
</dbReference>
<dbReference type="InterPro" id="IPR036861">
    <property type="entry name" value="Endochitinase-like_sf"/>
</dbReference>
<dbReference type="GO" id="GO:0005576">
    <property type="term" value="C:extracellular region"/>
    <property type="evidence" value="ECO:0007669"/>
    <property type="project" value="TreeGrafter"/>
</dbReference>
<dbReference type="SUPFAM" id="SSF51445">
    <property type="entry name" value="(Trans)glycosidases"/>
    <property type="match status" value="1"/>
</dbReference>
<reference evidence="8" key="3">
    <citation type="submission" date="2025-04" db="UniProtKB">
        <authorList>
            <consortium name="RefSeq"/>
        </authorList>
    </citation>
    <scope>IDENTIFICATION</scope>
    <source>
        <strain evidence="8">CBS 304.34</strain>
    </source>
</reference>
<evidence type="ECO:0000259" key="5">
    <source>
        <dbReference type="PROSITE" id="PS51910"/>
    </source>
</evidence>
<name>A0A6A6Y3Y3_9PEZI</name>
<feature type="disulfide bond" evidence="3">
    <location>
        <begin position="291"/>
        <end position="305"/>
    </location>
</feature>
<dbReference type="GO" id="GO:0008843">
    <property type="term" value="F:endochitinase activity"/>
    <property type="evidence" value="ECO:0007669"/>
    <property type="project" value="UniProtKB-EC"/>
</dbReference>
<dbReference type="EMBL" id="MU003718">
    <property type="protein sequence ID" value="KAF2803339.1"/>
    <property type="molecule type" value="Genomic_DNA"/>
</dbReference>
<dbReference type="Gene3D" id="3.30.60.10">
    <property type="entry name" value="Endochitinase-like"/>
    <property type="match status" value="1"/>
</dbReference>
<protein>
    <recommendedName>
        <fullName evidence="1">chitinase</fullName>
        <ecNumber evidence="1">3.2.1.14</ecNumber>
    </recommendedName>
</protein>
<comment type="caution">
    <text evidence="3">Lacks conserved residue(s) required for the propagation of feature annotation.</text>
</comment>
<organism evidence="6">
    <name type="scientific">Mytilinidion resinicola</name>
    <dbReference type="NCBI Taxonomy" id="574789"/>
    <lineage>
        <taxon>Eukaryota</taxon>
        <taxon>Fungi</taxon>
        <taxon>Dikarya</taxon>
        <taxon>Ascomycota</taxon>
        <taxon>Pezizomycotina</taxon>
        <taxon>Dothideomycetes</taxon>
        <taxon>Pleosporomycetidae</taxon>
        <taxon>Mytilinidiales</taxon>
        <taxon>Mytilinidiaceae</taxon>
        <taxon>Mytilinidion</taxon>
    </lineage>
</organism>
<dbReference type="AlphaFoldDB" id="A0A6A6Y3Y3"/>
<dbReference type="RefSeq" id="XP_033570303.1">
    <property type="nucleotide sequence ID" value="XM_033717154.1"/>
</dbReference>
<feature type="domain" description="Chitin-binding type-1" evidence="4">
    <location>
        <begin position="276"/>
        <end position="320"/>
    </location>
</feature>
<dbReference type="SUPFAM" id="SSF57016">
    <property type="entry name" value="Plant lectins/antimicrobial peptides"/>
    <property type="match status" value="1"/>
</dbReference>
<sequence length="400" mass="43387">MYHDQWHPSRPGTAADRAGITHVVLSFAHANSPETYNPFVSVDTIRSEYGQDVKAMIAIGRWGEEAPGFAARVKDQAIMDAFAKAEYLMLQKTGADGVDIDWEYPGGNGQNYKTNAGNPANEIANFALFLAAIRKAIGTKILSIAVPGMSTDMMAYIDVTSPTIWPHMDFVNVMTYDLSNRRNTATSHHTSIKDSLDSVKRYIDIKLDATKINLGFAYYAKWFTTKGDCPTPLGCPLAQPEDPITGADTKLSGAVTFEKANMAPLPAAGSITVSSDGMCGANGHSCPVGSCCSEAGYCGTSDEYCKGGCQHAFSNSGCKDVDVLGSWAIARVKGVNDTTVRGQYYYDASEHLFWTWDTVKLVEQFKSIVKPLKLGGVMAWSLGEDSYDWGHVKTMAAKNK</sequence>
<dbReference type="InterPro" id="IPR001002">
    <property type="entry name" value="Chitin-bd_1"/>
</dbReference>
<dbReference type="PROSITE" id="PS50941">
    <property type="entry name" value="CHIT_BIND_I_2"/>
    <property type="match status" value="1"/>
</dbReference>
<dbReference type="OrthoDB" id="73875at2759"/>
<proteinExistence type="predicted"/>
<evidence type="ECO:0000313" key="6">
    <source>
        <dbReference type="EMBL" id="KAF2803339.1"/>
    </source>
</evidence>
<reference evidence="6 8" key="1">
    <citation type="journal article" date="2020" name="Stud. Mycol.">
        <title>101 Dothideomycetes genomes: a test case for predicting lifestyles and emergence of pathogens.</title>
        <authorList>
            <person name="Haridas S."/>
            <person name="Albert R."/>
            <person name="Binder M."/>
            <person name="Bloem J."/>
            <person name="Labutti K."/>
            <person name="Salamov A."/>
            <person name="Andreopoulos B."/>
            <person name="Baker S."/>
            <person name="Barry K."/>
            <person name="Bills G."/>
            <person name="Bluhm B."/>
            <person name="Cannon C."/>
            <person name="Castanera R."/>
            <person name="Culley D."/>
            <person name="Daum C."/>
            <person name="Ezra D."/>
            <person name="Gonzalez J."/>
            <person name="Henrissat B."/>
            <person name="Kuo A."/>
            <person name="Liang C."/>
            <person name="Lipzen A."/>
            <person name="Lutzoni F."/>
            <person name="Magnuson J."/>
            <person name="Mondo S."/>
            <person name="Nolan M."/>
            <person name="Ohm R."/>
            <person name="Pangilinan J."/>
            <person name="Park H.-J."/>
            <person name="Ramirez L."/>
            <person name="Alfaro M."/>
            <person name="Sun H."/>
            <person name="Tritt A."/>
            <person name="Yoshinaga Y."/>
            <person name="Zwiers L.-H."/>
            <person name="Turgeon B."/>
            <person name="Goodwin S."/>
            <person name="Spatafora J."/>
            <person name="Crous P."/>
            <person name="Grigoriev I."/>
        </authorList>
    </citation>
    <scope>NUCLEOTIDE SEQUENCE</scope>
    <source>
        <strain evidence="6 8">CBS 304.34</strain>
    </source>
</reference>
<dbReference type="InterPro" id="IPR050314">
    <property type="entry name" value="Glycosyl_Hydrlase_18"/>
</dbReference>
<dbReference type="Proteomes" id="UP000504636">
    <property type="component" value="Unplaced"/>
</dbReference>
<dbReference type="GeneID" id="54458047"/>
<reference evidence="8" key="2">
    <citation type="submission" date="2020-04" db="EMBL/GenBank/DDBJ databases">
        <authorList>
            <consortium name="NCBI Genome Project"/>
        </authorList>
    </citation>
    <scope>NUCLEOTIDE SEQUENCE</scope>
    <source>
        <strain evidence="8">CBS 304.34</strain>
    </source>
</reference>
<dbReference type="GO" id="GO:0006032">
    <property type="term" value="P:chitin catabolic process"/>
    <property type="evidence" value="ECO:0007669"/>
    <property type="project" value="TreeGrafter"/>
</dbReference>
<evidence type="ECO:0000256" key="3">
    <source>
        <dbReference type="PROSITE-ProRule" id="PRU00261"/>
    </source>
</evidence>
<dbReference type="GO" id="GO:0008061">
    <property type="term" value="F:chitin binding"/>
    <property type="evidence" value="ECO:0007669"/>
    <property type="project" value="UniProtKB-UniRule"/>
</dbReference>
<dbReference type="EC" id="3.2.1.14" evidence="1"/>
<dbReference type="CDD" id="cd11618">
    <property type="entry name" value="ChtBD1_1"/>
    <property type="match status" value="1"/>
</dbReference>
<feature type="disulfide bond" evidence="3">
    <location>
        <begin position="286"/>
        <end position="298"/>
    </location>
</feature>
<dbReference type="PROSITE" id="PS00026">
    <property type="entry name" value="CHIT_BIND_I_1"/>
    <property type="match status" value="1"/>
</dbReference>
<keyword evidence="3" id="KW-1015">Disulfide bond</keyword>
<gene>
    <name evidence="6 8" type="ORF">BDZ99DRAFT_427330</name>
</gene>
<dbReference type="Gene3D" id="3.20.20.80">
    <property type="entry name" value="Glycosidases"/>
    <property type="match status" value="1"/>
</dbReference>
<dbReference type="SMART" id="SM00270">
    <property type="entry name" value="ChtBD1"/>
    <property type="match status" value="1"/>
</dbReference>
<evidence type="ECO:0000256" key="2">
    <source>
        <dbReference type="ARBA" id="ARBA00022669"/>
    </source>
</evidence>
<dbReference type="PANTHER" id="PTHR11177">
    <property type="entry name" value="CHITINASE"/>
    <property type="match status" value="1"/>
</dbReference>
<dbReference type="SMART" id="SM00636">
    <property type="entry name" value="Glyco_18"/>
    <property type="match status" value="1"/>
</dbReference>
<keyword evidence="2 3" id="KW-0147">Chitin-binding</keyword>
<dbReference type="PANTHER" id="PTHR11177:SF337">
    <property type="entry name" value="CHITINASE"/>
    <property type="match status" value="1"/>
</dbReference>
<feature type="domain" description="GH18" evidence="5">
    <location>
        <begin position="1"/>
        <end position="400"/>
    </location>
</feature>
<dbReference type="GO" id="GO:0005975">
    <property type="term" value="P:carbohydrate metabolic process"/>
    <property type="evidence" value="ECO:0007669"/>
    <property type="project" value="InterPro"/>
</dbReference>
<dbReference type="InterPro" id="IPR011583">
    <property type="entry name" value="Chitinase_II/V-like_cat"/>
</dbReference>
<dbReference type="InterPro" id="IPR001223">
    <property type="entry name" value="Glyco_hydro18_cat"/>
</dbReference>
<dbReference type="InterPro" id="IPR018371">
    <property type="entry name" value="Chitin-binding_1_CS"/>
</dbReference>
<evidence type="ECO:0000256" key="1">
    <source>
        <dbReference type="ARBA" id="ARBA00012729"/>
    </source>
</evidence>
<dbReference type="Pfam" id="PF00704">
    <property type="entry name" value="Glyco_hydro_18"/>
    <property type="match status" value="1"/>
</dbReference>
<accession>A0A6A6Y3Y3</accession>
<dbReference type="PROSITE" id="PS51910">
    <property type="entry name" value="GH18_2"/>
    <property type="match status" value="1"/>
</dbReference>
<dbReference type="CDD" id="cd00598">
    <property type="entry name" value="GH18_chitinase-like"/>
    <property type="match status" value="1"/>
</dbReference>
<evidence type="ECO:0000313" key="7">
    <source>
        <dbReference type="Proteomes" id="UP000504636"/>
    </source>
</evidence>
<keyword evidence="7" id="KW-1185">Reference proteome</keyword>